<dbReference type="SUPFAM" id="SSF49764">
    <property type="entry name" value="HSP20-like chaperones"/>
    <property type="match status" value="1"/>
</dbReference>
<dbReference type="InterPro" id="IPR008978">
    <property type="entry name" value="HSP20-like_chaperone"/>
</dbReference>
<dbReference type="GeneID" id="17318303"/>
<evidence type="ECO:0000313" key="2">
    <source>
        <dbReference type="Proteomes" id="UP000012073"/>
    </source>
</evidence>
<dbReference type="Gene3D" id="2.60.40.790">
    <property type="match status" value="1"/>
</dbReference>
<dbReference type="RefSeq" id="XP_005710591.1">
    <property type="nucleotide sequence ID" value="XM_005710534.1"/>
</dbReference>
<evidence type="ECO:0000313" key="1">
    <source>
        <dbReference type="EMBL" id="CDF40297.1"/>
    </source>
</evidence>
<organism evidence="1 2">
    <name type="scientific">Chondrus crispus</name>
    <name type="common">Carrageen Irish moss</name>
    <name type="synonym">Polymorpha crispa</name>
    <dbReference type="NCBI Taxonomy" id="2769"/>
    <lineage>
        <taxon>Eukaryota</taxon>
        <taxon>Rhodophyta</taxon>
        <taxon>Florideophyceae</taxon>
        <taxon>Rhodymeniophycidae</taxon>
        <taxon>Gigartinales</taxon>
        <taxon>Gigartinaceae</taxon>
        <taxon>Chondrus</taxon>
    </lineage>
</organism>
<proteinExistence type="predicted"/>
<dbReference type="AlphaFoldDB" id="R7QP72"/>
<name>R7QP72_CHOCR</name>
<dbReference type="Proteomes" id="UP000012073">
    <property type="component" value="Unassembled WGS sequence"/>
</dbReference>
<reference evidence="2" key="1">
    <citation type="journal article" date="2013" name="Proc. Natl. Acad. Sci. U.S.A.">
        <title>Genome structure and metabolic features in the red seaweed Chondrus crispus shed light on evolution of the Archaeplastida.</title>
        <authorList>
            <person name="Collen J."/>
            <person name="Porcel B."/>
            <person name="Carre W."/>
            <person name="Ball S.G."/>
            <person name="Chaparro C."/>
            <person name="Tonon T."/>
            <person name="Barbeyron T."/>
            <person name="Michel G."/>
            <person name="Noel B."/>
            <person name="Valentin K."/>
            <person name="Elias M."/>
            <person name="Artiguenave F."/>
            <person name="Arun A."/>
            <person name="Aury J.M."/>
            <person name="Barbosa-Neto J.F."/>
            <person name="Bothwell J.H."/>
            <person name="Bouget F.Y."/>
            <person name="Brillet L."/>
            <person name="Cabello-Hurtado F."/>
            <person name="Capella-Gutierrez S."/>
            <person name="Charrier B."/>
            <person name="Cladiere L."/>
            <person name="Cock J.M."/>
            <person name="Coelho S.M."/>
            <person name="Colleoni C."/>
            <person name="Czjzek M."/>
            <person name="Da Silva C."/>
            <person name="Delage L."/>
            <person name="Denoeud F."/>
            <person name="Deschamps P."/>
            <person name="Dittami S.M."/>
            <person name="Gabaldon T."/>
            <person name="Gachon C.M."/>
            <person name="Groisillier A."/>
            <person name="Herve C."/>
            <person name="Jabbari K."/>
            <person name="Katinka M."/>
            <person name="Kloareg B."/>
            <person name="Kowalczyk N."/>
            <person name="Labadie K."/>
            <person name="Leblanc C."/>
            <person name="Lopez P.J."/>
            <person name="McLachlan D.H."/>
            <person name="Meslet-Cladiere L."/>
            <person name="Moustafa A."/>
            <person name="Nehr Z."/>
            <person name="Nyvall Collen P."/>
            <person name="Panaud O."/>
            <person name="Partensky F."/>
            <person name="Poulain J."/>
            <person name="Rensing S.A."/>
            <person name="Rousvoal S."/>
            <person name="Samson G."/>
            <person name="Symeonidi A."/>
            <person name="Weissenbach J."/>
            <person name="Zambounis A."/>
            <person name="Wincker P."/>
            <person name="Boyen C."/>
        </authorList>
    </citation>
    <scope>NUCLEOTIDE SEQUENCE [LARGE SCALE GENOMIC DNA]</scope>
    <source>
        <strain evidence="2">cv. Stackhouse</strain>
    </source>
</reference>
<sequence length="149" mass="16404">MKTIYQTSFSAKDMFPCSLFPTANHHLRPTRGEVMISSPSPGAFAHPGRALQVEHMYQAMGDAAYLAVDLSGANEEDVRVKVDGQKLFVTAVRHSAKKGKKSGEDFVYSLRAVFGRDAHVKGTTVESVENGTVVLRVPFVQHGRKQWKA</sequence>
<dbReference type="EMBL" id="HG002154">
    <property type="protein sequence ID" value="CDF40297.1"/>
    <property type="molecule type" value="Genomic_DNA"/>
</dbReference>
<dbReference type="CDD" id="cd00298">
    <property type="entry name" value="ACD_sHsps_p23-like"/>
    <property type="match status" value="1"/>
</dbReference>
<keyword evidence="2" id="KW-1185">Reference proteome</keyword>
<dbReference type="Gramene" id="CDF40297">
    <property type="protein sequence ID" value="CDF40297"/>
    <property type="gene ID" value="CHC_T00008962001"/>
</dbReference>
<gene>
    <name evidence="1" type="ORF">CHC_T00008962001</name>
</gene>
<keyword evidence="1" id="KW-0346">Stress response</keyword>
<dbReference type="KEGG" id="ccp:CHC_T00008962001"/>
<protein>
    <submittedName>
        <fullName evidence="1">Heat Shock Protein 20, HSP20</fullName>
    </submittedName>
</protein>
<accession>R7QP72</accession>